<evidence type="ECO:0000313" key="2">
    <source>
        <dbReference type="Proteomes" id="UP000034805"/>
    </source>
</evidence>
<protein>
    <submittedName>
        <fullName evidence="1">Uncharacterized protein</fullName>
    </submittedName>
</protein>
<proteinExistence type="predicted"/>
<organism evidence="1 2">
    <name type="scientific">Scleropages formosus</name>
    <name type="common">Asian bonytongue</name>
    <name type="synonym">Osteoglossum formosum</name>
    <dbReference type="NCBI Taxonomy" id="113540"/>
    <lineage>
        <taxon>Eukaryota</taxon>
        <taxon>Metazoa</taxon>
        <taxon>Chordata</taxon>
        <taxon>Craniata</taxon>
        <taxon>Vertebrata</taxon>
        <taxon>Euteleostomi</taxon>
        <taxon>Actinopterygii</taxon>
        <taxon>Neopterygii</taxon>
        <taxon>Teleostei</taxon>
        <taxon>Osteoglossocephala</taxon>
        <taxon>Osteoglossomorpha</taxon>
        <taxon>Osteoglossiformes</taxon>
        <taxon>Osteoglossidae</taxon>
        <taxon>Scleropages</taxon>
    </lineage>
</organism>
<name>A0A0P7WS17_SCLFO</name>
<sequence>MKRTDIFLYMTIINVAFGDPVIKKNCSELRKGERYHIATAEILGWSPDSCDQEWSLQNHTVMGYIEKNNTVLSPPMVSLTKQEAELESCVNFTVTLNCVQVVSLTFLVYPPETVEDESVLNPLGIAEVGTVGQGGCRSKFQGECSDASESSQG</sequence>
<dbReference type="EMBL" id="JARO02005678">
    <property type="protein sequence ID" value="KPP66384.1"/>
    <property type="molecule type" value="Genomic_DNA"/>
</dbReference>
<reference evidence="1 2" key="1">
    <citation type="submission" date="2015-08" db="EMBL/GenBank/DDBJ databases">
        <title>The genome of the Asian arowana (Scleropages formosus).</title>
        <authorList>
            <person name="Tan M.H."/>
            <person name="Gan H.M."/>
            <person name="Croft L.J."/>
            <person name="Austin C.M."/>
        </authorList>
    </citation>
    <scope>NUCLEOTIDE SEQUENCE [LARGE SCALE GENOMIC DNA]</scope>
    <source>
        <strain evidence="1">Aro1</strain>
    </source>
</reference>
<comment type="caution">
    <text evidence="1">The sequence shown here is derived from an EMBL/GenBank/DDBJ whole genome shotgun (WGS) entry which is preliminary data.</text>
</comment>
<dbReference type="Proteomes" id="UP000034805">
    <property type="component" value="Unassembled WGS sequence"/>
</dbReference>
<accession>A0A0P7WS17</accession>
<gene>
    <name evidence="1" type="ORF">Z043_115128</name>
</gene>
<dbReference type="AlphaFoldDB" id="A0A0P7WS17"/>
<evidence type="ECO:0000313" key="1">
    <source>
        <dbReference type="EMBL" id="KPP66384.1"/>
    </source>
</evidence>